<feature type="compositionally biased region" description="Low complexity" evidence="1">
    <location>
        <begin position="352"/>
        <end position="375"/>
    </location>
</feature>
<gene>
    <name evidence="2" type="ORF">EW026_g3967</name>
</gene>
<feature type="compositionally biased region" description="Polar residues" evidence="1">
    <location>
        <begin position="408"/>
        <end position="422"/>
    </location>
</feature>
<organism evidence="2 3">
    <name type="scientific">Hermanssonia centrifuga</name>
    <dbReference type="NCBI Taxonomy" id="98765"/>
    <lineage>
        <taxon>Eukaryota</taxon>
        <taxon>Fungi</taxon>
        <taxon>Dikarya</taxon>
        <taxon>Basidiomycota</taxon>
        <taxon>Agaricomycotina</taxon>
        <taxon>Agaricomycetes</taxon>
        <taxon>Polyporales</taxon>
        <taxon>Meruliaceae</taxon>
        <taxon>Hermanssonia</taxon>
    </lineage>
</organism>
<evidence type="ECO:0008006" key="4">
    <source>
        <dbReference type="Google" id="ProtNLM"/>
    </source>
</evidence>
<dbReference type="Proteomes" id="UP000309038">
    <property type="component" value="Unassembled WGS sequence"/>
</dbReference>
<reference evidence="2 3" key="1">
    <citation type="submission" date="2019-02" db="EMBL/GenBank/DDBJ databases">
        <title>Genome sequencing of the rare red list fungi Phlebia centrifuga.</title>
        <authorList>
            <person name="Buettner E."/>
            <person name="Kellner H."/>
        </authorList>
    </citation>
    <scope>NUCLEOTIDE SEQUENCE [LARGE SCALE GENOMIC DNA]</scope>
    <source>
        <strain evidence="2 3">DSM 108282</strain>
    </source>
</reference>
<evidence type="ECO:0000313" key="2">
    <source>
        <dbReference type="EMBL" id="THG98166.1"/>
    </source>
</evidence>
<dbReference type="PANTHER" id="PTHR39639:SF1">
    <property type="entry name" value="DUF262 DOMAIN-CONTAINING PROTEIN"/>
    <property type="match status" value="1"/>
</dbReference>
<comment type="caution">
    <text evidence="2">The sequence shown here is derived from an EMBL/GenBank/DDBJ whole genome shotgun (WGS) entry which is preliminary data.</text>
</comment>
<feature type="compositionally biased region" description="Basic and acidic residues" evidence="1">
    <location>
        <begin position="300"/>
        <end position="309"/>
    </location>
</feature>
<keyword evidence="3" id="KW-1185">Reference proteome</keyword>
<name>A0A4S4KJN9_9APHY</name>
<dbReference type="AlphaFoldDB" id="A0A4S4KJN9"/>
<proteinExistence type="predicted"/>
<feature type="region of interest" description="Disordered" evidence="1">
    <location>
        <begin position="465"/>
        <end position="518"/>
    </location>
</feature>
<accession>A0A4S4KJN9</accession>
<dbReference type="PANTHER" id="PTHR39639">
    <property type="entry name" value="CHROMOSOME 16, WHOLE GENOME SHOTGUN SEQUENCE"/>
    <property type="match status" value="1"/>
</dbReference>
<evidence type="ECO:0000256" key="1">
    <source>
        <dbReference type="SAM" id="MobiDB-lite"/>
    </source>
</evidence>
<feature type="region of interest" description="Disordered" evidence="1">
    <location>
        <begin position="300"/>
        <end position="446"/>
    </location>
</feature>
<dbReference type="EMBL" id="SGPJ01000132">
    <property type="protein sequence ID" value="THG98166.1"/>
    <property type="molecule type" value="Genomic_DNA"/>
</dbReference>
<evidence type="ECO:0000313" key="3">
    <source>
        <dbReference type="Proteomes" id="UP000309038"/>
    </source>
</evidence>
<sequence>MVNIPFNSSPITQKLVLTGCADQIVENTIDLDPPYQRDIVWPEAKQIGLIDSLLRNYYVPPVIFYKDAFTQKRFWYKQGLDAKKQQLPKQYIQNFANKQIVCMEFEGLTKEQEREIFQRVQLGVALTPAERMQAISGPWPDLVRKIQSEVLGQDGFGDQLDWGRTRGRDFQCLASIICLIDRHPSASFPTAPQLDKWLQQQGPVPVKLSNDILETFKIFLKLVRNDKYNTCFQKPRVSPVEFTMTGVLIHRHKAEFSMTRLSSAITKMRANVRSMHNDVRANGRVTKTMFAFIGQVRDKELGADGKGDDSPAASSIKGGKSGKRKRAEVESEEDDKPLRQSKAAAQSKAVTASKNKSKPAAKASSSKEAVSSSKATPKTPASRAPPKRSTATLPRPDSATSGPGVKTDPSSPVIPQQVSTPTVPILRPPISHRHTSPQPEAMSIDQPQVSVPELKATSLAVEAGANSAAIKSEPGSEMGNGRRSSTDRLAAIRNAKFARQSPTLPADPSGSSKYGHSYHRSIPPVGRIILHNRSMSDLVPPL</sequence>
<protein>
    <recommendedName>
        <fullName evidence="4">DUF262 domain-containing protein</fullName>
    </recommendedName>
</protein>